<evidence type="ECO:0000256" key="2">
    <source>
        <dbReference type="ARBA" id="ARBA00004173"/>
    </source>
</evidence>
<evidence type="ECO:0000256" key="9">
    <source>
        <dbReference type="ARBA" id="ARBA00022833"/>
    </source>
</evidence>
<feature type="compositionally biased region" description="Basic residues" evidence="15">
    <location>
        <begin position="163"/>
        <end position="176"/>
    </location>
</feature>
<proteinExistence type="inferred from homology"/>
<dbReference type="Gene3D" id="1.10.3200.20">
    <property type="entry name" value="DNA Polymerase alpha, zinc finger"/>
    <property type="match status" value="1"/>
</dbReference>
<comment type="catalytic activity">
    <reaction evidence="14">
        <text>DNA(n) + a 2'-deoxyribonucleoside 5'-triphosphate = DNA(n+1) + diphosphate</text>
        <dbReference type="Rhea" id="RHEA:22508"/>
        <dbReference type="Rhea" id="RHEA-COMP:17339"/>
        <dbReference type="Rhea" id="RHEA-COMP:17340"/>
        <dbReference type="ChEBI" id="CHEBI:33019"/>
        <dbReference type="ChEBI" id="CHEBI:61560"/>
        <dbReference type="ChEBI" id="CHEBI:173112"/>
        <dbReference type="EC" id="2.7.7.7"/>
    </reaction>
</comment>
<dbReference type="InterPro" id="IPR015088">
    <property type="entry name" value="Znf_DNA-dir_DNA_pol_B_alpha"/>
</dbReference>
<keyword evidence="4 14" id="KW-0808">Transferase</keyword>
<evidence type="ECO:0000256" key="13">
    <source>
        <dbReference type="ARBA" id="ARBA00023242"/>
    </source>
</evidence>
<keyword evidence="7" id="KW-0479">Metal-binding</keyword>
<dbReference type="InterPro" id="IPR006133">
    <property type="entry name" value="DNA-dir_DNA_pol_B_exonuc"/>
</dbReference>
<dbReference type="PRINTS" id="PR00106">
    <property type="entry name" value="DNAPOLB"/>
</dbReference>
<evidence type="ECO:0000256" key="8">
    <source>
        <dbReference type="ARBA" id="ARBA00022771"/>
    </source>
</evidence>
<dbReference type="InterPro" id="IPR024647">
    <property type="entry name" value="DNA_pol_a_cat_su_N"/>
</dbReference>
<dbReference type="Proteomes" id="UP001320420">
    <property type="component" value="Unassembled WGS sequence"/>
</dbReference>
<dbReference type="InterPro" id="IPR006134">
    <property type="entry name" value="DNA-dir_DNA_pol_B_multi_dom"/>
</dbReference>
<dbReference type="GO" id="GO:0005739">
    <property type="term" value="C:mitochondrion"/>
    <property type="evidence" value="ECO:0007669"/>
    <property type="project" value="UniProtKB-SubCell"/>
</dbReference>
<feature type="compositionally biased region" description="Basic and acidic residues" evidence="15">
    <location>
        <begin position="136"/>
        <end position="145"/>
    </location>
</feature>
<evidence type="ECO:0000256" key="3">
    <source>
        <dbReference type="ARBA" id="ARBA00005755"/>
    </source>
</evidence>
<dbReference type="Gene3D" id="3.90.1600.10">
    <property type="entry name" value="Palm domain of DNA polymerase"/>
    <property type="match status" value="2"/>
</dbReference>
<comment type="subcellular location">
    <subcellularLocation>
        <location evidence="2">Mitochondrion</location>
    </subcellularLocation>
    <subcellularLocation>
        <location evidence="1">Nucleus</location>
    </subcellularLocation>
</comment>
<dbReference type="PANTHER" id="PTHR45861:SF1">
    <property type="entry name" value="DNA POLYMERASE ALPHA CATALYTIC SUBUNIT"/>
    <property type="match status" value="1"/>
</dbReference>
<dbReference type="GO" id="GO:0003682">
    <property type="term" value="F:chromatin binding"/>
    <property type="evidence" value="ECO:0007669"/>
    <property type="project" value="TreeGrafter"/>
</dbReference>
<feature type="compositionally biased region" description="Acidic residues" evidence="15">
    <location>
        <begin position="59"/>
        <end position="73"/>
    </location>
</feature>
<dbReference type="Pfam" id="PF12254">
    <property type="entry name" value="DNA_pol_alpha_N"/>
    <property type="match status" value="1"/>
</dbReference>
<reference evidence="20 21" key="1">
    <citation type="submission" date="2024-02" db="EMBL/GenBank/DDBJ databases">
        <title>De novo assembly and annotation of 12 fungi associated with fruit tree decline syndrome in Ontario, Canada.</title>
        <authorList>
            <person name="Sulman M."/>
            <person name="Ellouze W."/>
            <person name="Ilyukhin E."/>
        </authorList>
    </citation>
    <scope>NUCLEOTIDE SEQUENCE [LARGE SCALE GENOMIC DNA]</scope>
    <source>
        <strain evidence="20 21">M11/M66-122</strain>
    </source>
</reference>
<feature type="compositionally biased region" description="Acidic residues" evidence="15">
    <location>
        <begin position="209"/>
        <end position="225"/>
    </location>
</feature>
<dbReference type="GO" id="GO:0003688">
    <property type="term" value="F:DNA replication origin binding"/>
    <property type="evidence" value="ECO:0007669"/>
    <property type="project" value="TreeGrafter"/>
</dbReference>
<evidence type="ECO:0000256" key="11">
    <source>
        <dbReference type="ARBA" id="ARBA00023125"/>
    </source>
</evidence>
<evidence type="ECO:0000313" key="20">
    <source>
        <dbReference type="EMBL" id="KAK7751495.1"/>
    </source>
</evidence>
<dbReference type="SMART" id="SM00486">
    <property type="entry name" value="POLBc"/>
    <property type="match status" value="1"/>
</dbReference>
<dbReference type="GO" id="GO:0006281">
    <property type="term" value="P:DNA repair"/>
    <property type="evidence" value="ECO:0007669"/>
    <property type="project" value="UniProtKB-ARBA"/>
</dbReference>
<keyword evidence="9" id="KW-0862">Zinc</keyword>
<feature type="compositionally biased region" description="Low complexity" evidence="15">
    <location>
        <begin position="301"/>
        <end position="310"/>
    </location>
</feature>
<evidence type="ECO:0000259" key="18">
    <source>
        <dbReference type="Pfam" id="PF08996"/>
    </source>
</evidence>
<dbReference type="Gene3D" id="3.30.70.2820">
    <property type="match status" value="1"/>
</dbReference>
<evidence type="ECO:0000256" key="12">
    <source>
        <dbReference type="ARBA" id="ARBA00023128"/>
    </source>
</evidence>
<dbReference type="SUPFAM" id="SSF56672">
    <property type="entry name" value="DNA/RNA polymerases"/>
    <property type="match status" value="1"/>
</dbReference>
<dbReference type="FunFam" id="1.10.3200.20:FF:000002">
    <property type="entry name" value="DNA polymerase"/>
    <property type="match status" value="1"/>
</dbReference>
<keyword evidence="13" id="KW-0539">Nucleus</keyword>
<evidence type="ECO:0000256" key="1">
    <source>
        <dbReference type="ARBA" id="ARBA00004123"/>
    </source>
</evidence>
<dbReference type="GO" id="GO:0000166">
    <property type="term" value="F:nucleotide binding"/>
    <property type="evidence" value="ECO:0007669"/>
    <property type="project" value="InterPro"/>
</dbReference>
<evidence type="ECO:0000256" key="10">
    <source>
        <dbReference type="ARBA" id="ARBA00022932"/>
    </source>
</evidence>
<dbReference type="InterPro" id="IPR038256">
    <property type="entry name" value="Pol_alpha_znc_sf"/>
</dbReference>
<comment type="similarity">
    <text evidence="3 14">Belongs to the DNA polymerase type-B family.</text>
</comment>
<dbReference type="Pfam" id="PF08996">
    <property type="entry name" value="zf-DNA_Pol"/>
    <property type="match status" value="1"/>
</dbReference>
<feature type="compositionally biased region" description="Basic and acidic residues" evidence="15">
    <location>
        <begin position="90"/>
        <end position="119"/>
    </location>
</feature>
<keyword evidence="5 14" id="KW-0548">Nucleotidyltransferase</keyword>
<dbReference type="GO" id="GO:0008270">
    <property type="term" value="F:zinc ion binding"/>
    <property type="evidence" value="ECO:0007669"/>
    <property type="project" value="UniProtKB-KW"/>
</dbReference>
<feature type="region of interest" description="Disordered" evidence="15">
    <location>
        <begin position="59"/>
        <end position="268"/>
    </location>
</feature>
<comment type="caution">
    <text evidence="20">The sequence shown here is derived from an EMBL/GenBank/DDBJ whole genome shotgun (WGS) entry which is preliminary data.</text>
</comment>
<keyword evidence="12" id="KW-0496">Mitochondrion</keyword>
<dbReference type="CDD" id="cd05532">
    <property type="entry name" value="POLBc_alpha"/>
    <property type="match status" value="1"/>
</dbReference>
<organism evidence="20 21">
    <name type="scientific">Diatrype stigma</name>
    <dbReference type="NCBI Taxonomy" id="117547"/>
    <lineage>
        <taxon>Eukaryota</taxon>
        <taxon>Fungi</taxon>
        <taxon>Dikarya</taxon>
        <taxon>Ascomycota</taxon>
        <taxon>Pezizomycotina</taxon>
        <taxon>Sordariomycetes</taxon>
        <taxon>Xylariomycetidae</taxon>
        <taxon>Xylariales</taxon>
        <taxon>Diatrypaceae</taxon>
        <taxon>Diatrype</taxon>
    </lineage>
</organism>
<dbReference type="Gene3D" id="3.30.420.10">
    <property type="entry name" value="Ribonuclease H-like superfamily/Ribonuclease H"/>
    <property type="match status" value="1"/>
</dbReference>
<evidence type="ECO:0000259" key="17">
    <source>
        <dbReference type="Pfam" id="PF03104"/>
    </source>
</evidence>
<dbReference type="InterPro" id="IPR036397">
    <property type="entry name" value="RNaseH_sf"/>
</dbReference>
<dbReference type="PROSITE" id="PS00116">
    <property type="entry name" value="DNA_POLYMERASE_B"/>
    <property type="match status" value="1"/>
</dbReference>
<dbReference type="SUPFAM" id="SSF53098">
    <property type="entry name" value="Ribonuclease H-like"/>
    <property type="match status" value="1"/>
</dbReference>
<evidence type="ECO:0000256" key="7">
    <source>
        <dbReference type="ARBA" id="ARBA00022723"/>
    </source>
</evidence>
<protein>
    <recommendedName>
        <fullName evidence="14">DNA polymerase</fullName>
        <ecNumber evidence="14">2.7.7.7</ecNumber>
    </recommendedName>
</protein>
<dbReference type="GO" id="GO:0006272">
    <property type="term" value="P:leading strand elongation"/>
    <property type="evidence" value="ECO:0007669"/>
    <property type="project" value="TreeGrafter"/>
</dbReference>
<dbReference type="FunFam" id="3.30.420.10:FF:000036">
    <property type="entry name" value="DNA polymerase"/>
    <property type="match status" value="1"/>
</dbReference>
<evidence type="ECO:0000259" key="19">
    <source>
        <dbReference type="Pfam" id="PF12254"/>
    </source>
</evidence>
<sequence>MSKALSKRNRLAELKALRASGKKAFDTYEVAEEQDLYEEVDENQYKKIVRERLNEDDFVVDDNGEGYADDGREDWDRVHTYDTESEEDELLPRGKDRKSDKRKREEEKASRDANDRDISEYFMKGRTAPQPKPKVVKTEDDEKFLADLLGEVDTNIPAPVSRTSKRNRSPERRRARVLSPIREPRQPIAKKPRLSEEPLPPTPQADDNLGADDDDAFISAMDDDLPPPAADVDMSDPVPLPSSPITKAVARKTQTKVEPAEEDEEDTMEVAHAGTITTTSVNLSATRPIKKLAKPDPYPTPASSSPAKAPEVAVDSSSWNQLTDKLDAVSSSPPEARSVGKIDYKDAIEEDGSLNMFWTDYTEVNGSLCLFGKVLNKKTKAYVSCFVKVDNILRKLYFLPRQYRQKDGRDTSEEIGMMDVYSEIDEMMTRMKVDMHKIKKCARKYAFELPGIPKEGQYLKLLYPYTKPTLAPETTGETFSHVFGTNTALFEQFVLWKNIMGPCWLKIKDADFSTLKNASHAKLEVLVDHPNMISTLSESDNLDAPPLTLMSVAMRTTFNAKSNKQEILAISARVYENILLSDTTPAEKLPSRTFTIMRPNGSAFPLGFEPLVAARKKGLIKLCKQESDILSFFLAQIDVADPDVLLGHQLEGVDYSILLNRLHEKKTPQWSRLGRLRRSAWPTSIAKVGGNVFAERQIISGRLLCDLANDAGKSVMTKCQSWSLTEMCNIYLGGDTRRRDVDNDVALKTWAAEKQGLMDYITHMEADTYFVAALALRTQMLPLTKVLTNLAGNSWARTLTGTRAERNEYILLHEFHRNKYICPDKQGFKGRPKPDEENEEDGADAKKKDKYKGGLVFEPEKGLYDKFVLVMDFNSLYPSIIQEFNICFTTVDRSASSGDEDDVPEVPTEQEQGILPRLIATLVSRRRQVKSLMKDKNATSEQLATWDIKQLALKLTANSMYGCLGYTKSRFYARPLAVLTTYKGREILRSTKALAESKSLQVIYGDTDSVMINANVDSVADALKVGNEFKKAVNEHYRLLEIDIDNIFRRILLQAKKKYAAINLVEVPGGKYVEKMEVKGLDMKRREYCGLSKEISTRILNEILSGDETEVSIQRIHEYLREISGKMRENTIPVQKYIIYTQLGKAPTEYPNADSMPQVQVALREIARGKNVRRGDVIAYVITGDSKSSEAVAKRAYTPQDVIKADSGLQPDVEWYIGKQIFPPVERLCANITGTSTSQLAENLGLDVRRYANNTSSYNQSSSNDLEIHPLESQIPDEIRFRDCTRLTLRCRKCKTSAPFEGLLPPPSENNTDGESGSKSKPMTITPQGIACGACSAPLPNLSVVAQVEHAVRAAAARYYEGWLVCDDPQCGARTRQMSVYGTRCLGPRGLASGCLGRMRYAYGERDAYNQLAYLASLWDVEKVRARAPQALAGNPAEKDRVLALAEHNRVRFATVKTAVDRYLDKCGRQWVAMDTLFGKLGFAVTATA</sequence>
<dbReference type="Gene3D" id="1.10.132.60">
    <property type="entry name" value="DNA polymerase family B, C-terminal domain"/>
    <property type="match status" value="1"/>
</dbReference>
<dbReference type="InterPro" id="IPR045846">
    <property type="entry name" value="POLBc_alpha"/>
</dbReference>
<feature type="domain" description="DNA-directed DNA polymerase family B multifunctional" evidence="16">
    <location>
        <begin position="794"/>
        <end position="1232"/>
    </location>
</feature>
<feature type="domain" description="DNA-directed DNA polymerase family B exonuclease" evidence="17">
    <location>
        <begin position="481"/>
        <end position="727"/>
    </location>
</feature>
<feature type="domain" description="Zinc finger DNA-directed DNA polymerase family B alpha" evidence="18">
    <location>
        <begin position="1273"/>
        <end position="1478"/>
    </location>
</feature>
<feature type="region of interest" description="Disordered" evidence="15">
    <location>
        <begin position="287"/>
        <end position="316"/>
    </location>
</feature>
<name>A0AAN9USJ7_9PEZI</name>
<evidence type="ECO:0000256" key="15">
    <source>
        <dbReference type="SAM" id="MobiDB-lite"/>
    </source>
</evidence>
<dbReference type="Gene3D" id="2.40.50.730">
    <property type="match status" value="1"/>
</dbReference>
<keyword evidence="6 14" id="KW-0235">DNA replication</keyword>
<dbReference type="InterPro" id="IPR043502">
    <property type="entry name" value="DNA/RNA_pol_sf"/>
</dbReference>
<dbReference type="CDD" id="cd05776">
    <property type="entry name" value="DNA_polB_alpha_exo"/>
    <property type="match status" value="1"/>
</dbReference>
<dbReference type="EMBL" id="JAKJXP020000049">
    <property type="protein sequence ID" value="KAK7751495.1"/>
    <property type="molecule type" value="Genomic_DNA"/>
</dbReference>
<dbReference type="InterPro" id="IPR006172">
    <property type="entry name" value="DNA-dir_DNA_pol_B"/>
</dbReference>
<dbReference type="GO" id="GO:0003697">
    <property type="term" value="F:single-stranded DNA binding"/>
    <property type="evidence" value="ECO:0007669"/>
    <property type="project" value="TreeGrafter"/>
</dbReference>
<dbReference type="FunFam" id="1.10.132.60:FF:000004">
    <property type="entry name" value="DNA polymerase"/>
    <property type="match status" value="1"/>
</dbReference>
<feature type="region of interest" description="Disordered" evidence="15">
    <location>
        <begin position="1302"/>
        <end position="1322"/>
    </location>
</feature>
<keyword evidence="11 14" id="KW-0238">DNA-binding</keyword>
<dbReference type="FunFam" id="3.30.70.2820:FF:000001">
    <property type="entry name" value="DNA polymerase"/>
    <property type="match status" value="1"/>
</dbReference>
<keyword evidence="8" id="KW-0863">Zinc-finger</keyword>
<keyword evidence="10 14" id="KW-0239">DNA-directed DNA polymerase</keyword>
<dbReference type="GO" id="GO:0003887">
    <property type="term" value="F:DNA-directed DNA polymerase activity"/>
    <property type="evidence" value="ECO:0007669"/>
    <property type="project" value="UniProtKB-KW"/>
</dbReference>
<dbReference type="InterPro" id="IPR023211">
    <property type="entry name" value="DNA_pol_palm_dom_sf"/>
</dbReference>
<evidence type="ECO:0000256" key="4">
    <source>
        <dbReference type="ARBA" id="ARBA00022679"/>
    </source>
</evidence>
<evidence type="ECO:0000313" key="21">
    <source>
        <dbReference type="Proteomes" id="UP001320420"/>
    </source>
</evidence>
<gene>
    <name evidence="20" type="primary">POL1</name>
    <name evidence="20" type="ORF">SLS62_006580</name>
</gene>
<dbReference type="Pfam" id="PF00136">
    <property type="entry name" value="DNA_pol_B"/>
    <property type="match status" value="1"/>
</dbReference>
<evidence type="ECO:0000256" key="14">
    <source>
        <dbReference type="RuleBase" id="RU000442"/>
    </source>
</evidence>
<dbReference type="NCBIfam" id="TIGR00592">
    <property type="entry name" value="pol2"/>
    <property type="match status" value="1"/>
</dbReference>
<dbReference type="EC" id="2.7.7.7" evidence="14"/>
<evidence type="ECO:0000256" key="5">
    <source>
        <dbReference type="ARBA" id="ARBA00022695"/>
    </source>
</evidence>
<dbReference type="PANTHER" id="PTHR45861">
    <property type="entry name" value="DNA POLYMERASE ALPHA CATALYTIC SUBUNIT"/>
    <property type="match status" value="1"/>
</dbReference>
<dbReference type="InterPro" id="IPR012337">
    <property type="entry name" value="RNaseH-like_sf"/>
</dbReference>
<dbReference type="InterPro" id="IPR017964">
    <property type="entry name" value="DNA-dir_DNA_pol_B_CS"/>
</dbReference>
<keyword evidence="21" id="KW-1185">Reference proteome</keyword>
<feature type="region of interest" description="Disordered" evidence="15">
    <location>
        <begin position="826"/>
        <end position="846"/>
    </location>
</feature>
<feature type="compositionally biased region" description="Polar residues" evidence="15">
    <location>
        <begin position="1309"/>
        <end position="1322"/>
    </location>
</feature>
<dbReference type="GO" id="GO:1902975">
    <property type="term" value="P:mitotic DNA replication initiation"/>
    <property type="evidence" value="ECO:0007669"/>
    <property type="project" value="InterPro"/>
</dbReference>
<accession>A0AAN9USJ7</accession>
<feature type="domain" description="DNA polymerase alpha catalytic subunit N-terminal" evidence="19">
    <location>
        <begin position="11"/>
        <end position="76"/>
    </location>
</feature>
<dbReference type="GO" id="GO:0005658">
    <property type="term" value="C:alpha DNA polymerase:primase complex"/>
    <property type="evidence" value="ECO:0007669"/>
    <property type="project" value="UniProtKB-ARBA"/>
</dbReference>
<dbReference type="Pfam" id="PF03104">
    <property type="entry name" value="DNA_pol_B_exo1"/>
    <property type="match status" value="1"/>
</dbReference>
<evidence type="ECO:0000259" key="16">
    <source>
        <dbReference type="Pfam" id="PF00136"/>
    </source>
</evidence>
<dbReference type="InterPro" id="IPR042087">
    <property type="entry name" value="DNA_pol_B_thumb"/>
</dbReference>
<dbReference type="GO" id="GO:0006273">
    <property type="term" value="P:lagging strand elongation"/>
    <property type="evidence" value="ECO:0007669"/>
    <property type="project" value="TreeGrafter"/>
</dbReference>
<evidence type="ECO:0000256" key="6">
    <source>
        <dbReference type="ARBA" id="ARBA00022705"/>
    </source>
</evidence>